<dbReference type="EMBL" id="SACQ01000001">
    <property type="protein sequence ID" value="RVU32702.1"/>
    <property type="molecule type" value="Genomic_DNA"/>
</dbReference>
<dbReference type="RefSeq" id="WP_127692870.1">
    <property type="nucleotide sequence ID" value="NZ_SACQ01000001.1"/>
</dbReference>
<dbReference type="Proteomes" id="UP000282818">
    <property type="component" value="Unassembled WGS sequence"/>
</dbReference>
<accession>A0A437QDR6</accession>
<organism evidence="1 2">
    <name type="scientific">Neptunomonas marina</name>
    <dbReference type="NCBI Taxonomy" id="1815562"/>
    <lineage>
        <taxon>Bacteria</taxon>
        <taxon>Pseudomonadati</taxon>
        <taxon>Pseudomonadota</taxon>
        <taxon>Gammaproteobacteria</taxon>
        <taxon>Oceanospirillales</taxon>
        <taxon>Oceanospirillaceae</taxon>
        <taxon>Neptunomonas</taxon>
    </lineage>
</organism>
<sequence>MSKFISAVGERLMNTIIALNQLINAALLGGYPDEAISSRSYRLDRDHGVRWPKRIVNAIFFWQGDHCRNAYDSEMERRHMPPEMRCKK</sequence>
<keyword evidence="2" id="KW-1185">Reference proteome</keyword>
<gene>
    <name evidence="1" type="ORF">EOE65_03340</name>
</gene>
<reference evidence="1 2" key="1">
    <citation type="submission" date="2019-01" db="EMBL/GenBank/DDBJ databases">
        <authorList>
            <person name="Chen W.-M."/>
        </authorList>
    </citation>
    <scope>NUCLEOTIDE SEQUENCE [LARGE SCALE GENOMIC DNA]</scope>
    <source>
        <strain evidence="1 2">HPM-16</strain>
    </source>
</reference>
<comment type="caution">
    <text evidence="1">The sequence shown here is derived from an EMBL/GenBank/DDBJ whole genome shotgun (WGS) entry which is preliminary data.</text>
</comment>
<name>A0A437QDR6_9GAMM</name>
<evidence type="ECO:0000313" key="1">
    <source>
        <dbReference type="EMBL" id="RVU32702.1"/>
    </source>
</evidence>
<protein>
    <submittedName>
        <fullName evidence="1">Pseudouridine synthase</fullName>
    </submittedName>
</protein>
<dbReference type="AlphaFoldDB" id="A0A437QDR6"/>
<evidence type="ECO:0000313" key="2">
    <source>
        <dbReference type="Proteomes" id="UP000282818"/>
    </source>
</evidence>
<proteinExistence type="predicted"/>